<dbReference type="PANTHER" id="PTHR31827">
    <property type="entry name" value="EMB|CAB89363.1"/>
    <property type="match status" value="1"/>
</dbReference>
<feature type="domain" description="WRKY19-like zinc finger" evidence="2">
    <location>
        <begin position="475"/>
        <end position="498"/>
    </location>
</feature>
<feature type="domain" description="WRKY19-like zinc finger" evidence="2">
    <location>
        <begin position="499"/>
        <end position="522"/>
    </location>
</feature>
<feature type="region of interest" description="Disordered" evidence="1">
    <location>
        <begin position="218"/>
        <end position="240"/>
    </location>
</feature>
<proteinExistence type="predicted"/>
<dbReference type="EMBL" id="BSXW01000130">
    <property type="protein sequence ID" value="GMF12739.1"/>
    <property type="molecule type" value="Genomic_DNA"/>
</dbReference>
<evidence type="ECO:0000313" key="3">
    <source>
        <dbReference type="EMBL" id="GMF12739.1"/>
    </source>
</evidence>
<accession>A0A9W6TIN3</accession>
<evidence type="ECO:0000259" key="2">
    <source>
        <dbReference type="Pfam" id="PF24906"/>
    </source>
</evidence>
<gene>
    <name evidence="3" type="ORF">Plil01_000330700</name>
</gene>
<name>A0A9W6TIN3_9STRA</name>
<evidence type="ECO:0000256" key="1">
    <source>
        <dbReference type="SAM" id="MobiDB-lite"/>
    </source>
</evidence>
<dbReference type="OrthoDB" id="77038at2759"/>
<feature type="compositionally biased region" description="Low complexity" evidence="1">
    <location>
        <begin position="389"/>
        <end position="417"/>
    </location>
</feature>
<feature type="domain" description="WRKY19-like zinc finger" evidence="2">
    <location>
        <begin position="548"/>
        <end position="570"/>
    </location>
</feature>
<feature type="domain" description="WRKY19-like zinc finger" evidence="2">
    <location>
        <begin position="523"/>
        <end position="546"/>
    </location>
</feature>
<dbReference type="Proteomes" id="UP001165083">
    <property type="component" value="Unassembled WGS sequence"/>
</dbReference>
<evidence type="ECO:0000313" key="4">
    <source>
        <dbReference type="Proteomes" id="UP001165083"/>
    </source>
</evidence>
<feature type="compositionally biased region" description="Low complexity" evidence="1">
    <location>
        <begin position="220"/>
        <end position="229"/>
    </location>
</feature>
<reference evidence="3" key="1">
    <citation type="submission" date="2023-04" db="EMBL/GenBank/DDBJ databases">
        <title>Phytophthora lilii NBRC 32176.</title>
        <authorList>
            <person name="Ichikawa N."/>
            <person name="Sato H."/>
            <person name="Tonouchi N."/>
        </authorList>
    </citation>
    <scope>NUCLEOTIDE SEQUENCE</scope>
    <source>
        <strain evidence="3">NBRC 32176</strain>
    </source>
</reference>
<feature type="region of interest" description="Disordered" evidence="1">
    <location>
        <begin position="88"/>
        <end position="122"/>
    </location>
</feature>
<dbReference type="PANTHER" id="PTHR31827:SF1">
    <property type="entry name" value="EMB|CAB89363.1"/>
    <property type="match status" value="1"/>
</dbReference>
<feature type="domain" description="WRKY19-like zinc finger" evidence="2">
    <location>
        <begin position="428"/>
        <end position="450"/>
    </location>
</feature>
<dbReference type="Pfam" id="PF24906">
    <property type="entry name" value="Zf_WRKY19"/>
    <property type="match status" value="6"/>
</dbReference>
<dbReference type="AlphaFoldDB" id="A0A9W6TIN3"/>
<feature type="region of interest" description="Disordered" evidence="1">
    <location>
        <begin position="1"/>
        <end position="59"/>
    </location>
</feature>
<keyword evidence="4" id="KW-1185">Reference proteome</keyword>
<feature type="compositionally biased region" description="Low complexity" evidence="1">
    <location>
        <begin position="368"/>
        <end position="381"/>
    </location>
</feature>
<organism evidence="3 4">
    <name type="scientific">Phytophthora lilii</name>
    <dbReference type="NCBI Taxonomy" id="2077276"/>
    <lineage>
        <taxon>Eukaryota</taxon>
        <taxon>Sar</taxon>
        <taxon>Stramenopiles</taxon>
        <taxon>Oomycota</taxon>
        <taxon>Peronosporomycetes</taxon>
        <taxon>Peronosporales</taxon>
        <taxon>Peronosporaceae</taxon>
        <taxon>Phytophthora</taxon>
    </lineage>
</organism>
<feature type="region of interest" description="Disordered" evidence="1">
    <location>
        <begin position="360"/>
        <end position="423"/>
    </location>
</feature>
<comment type="caution">
    <text evidence="3">The sequence shown here is derived from an EMBL/GenBank/DDBJ whole genome shotgun (WGS) entry which is preliminary data.</text>
</comment>
<sequence>MGSLGPLRHGQASASMRGNQAQAGAAPRARGGAGRPAPGAQPQDRPGCENATAWSPASPSFAASDLLSTSFSDAVQEAAALSNPAMHRAASGYPHHHSSSSSGGSSTDSSVLKSEPRADDPAMMAAAPYELDRDMMGMLATNWNLNAGPPRAPAANWGFEPTPAEAQALYDADALMAGASNQPAPLSGSMMMTPAASTEMTGIMGLATPEPGFASVAMTSSSSSNNNNNMQHSTGPAGPSALGPDPFSAMDSGFVMPYQDCATPPVSDFPLYDGGSMYKSAYDSSATSAGLNQFASVGPHVVDNQLGESSVPYFASNGVPQTMMGFQGANAGRLFNEVAQPPAAAMAAINGGFAVPDLSLQEDDDSDWNGSSSGFSTVSSSPIANSALPTSSSSTPTSTARPLISSRTTSKTSSTSKDGTKKPKRIRRLCSVAGCGKRARSQDLCIAHGGGRRCMVEGCEKSSQGGNMCIKHGGGKRCKHPGCDKAAQTNSLCKAHGGGPRCQFPGCTKSSQGGGFCRAHGGGKRCAAEGCNKGTQRGDFCALHGGSRFCEVPGCMRNDRGGGFCAHHGGGKRCSIANCNRSCRRNGLCSTHLRLLGQEAGDKVASAAPPAISAAMPVSTGVTSV</sequence>
<dbReference type="InterPro" id="IPR056866">
    <property type="entry name" value="Znf_WRKY19"/>
</dbReference>
<feature type="compositionally biased region" description="Low complexity" evidence="1">
    <location>
        <begin position="99"/>
        <end position="110"/>
    </location>
</feature>
<protein>
    <submittedName>
        <fullName evidence="3">Unnamed protein product</fullName>
    </submittedName>
</protein>
<feature type="domain" description="WRKY19-like zinc finger" evidence="2">
    <location>
        <begin position="451"/>
        <end position="474"/>
    </location>
</feature>
<feature type="compositionally biased region" description="Low complexity" evidence="1">
    <location>
        <begin position="17"/>
        <end position="43"/>
    </location>
</feature>